<accession>A0A1I4C9E5</accession>
<reference evidence="3" key="1">
    <citation type="submission" date="2016-10" db="EMBL/GenBank/DDBJ databases">
        <authorList>
            <person name="Varghese N."/>
            <person name="Submissions S."/>
        </authorList>
    </citation>
    <scope>NUCLEOTIDE SEQUENCE [LARGE SCALE GENOMIC DNA]</scope>
    <source>
        <strain evidence="3">OK042</strain>
    </source>
</reference>
<name>A0A1I4C9E5_9BACL</name>
<dbReference type="GeneID" id="301133415"/>
<keyword evidence="1" id="KW-1133">Transmembrane helix</keyword>
<evidence type="ECO:0000313" key="3">
    <source>
        <dbReference type="Proteomes" id="UP000198915"/>
    </source>
</evidence>
<dbReference type="Proteomes" id="UP000198915">
    <property type="component" value="Unassembled WGS sequence"/>
</dbReference>
<gene>
    <name evidence="2" type="ORF">SAMN05518846_11996</name>
</gene>
<keyword evidence="1" id="KW-0812">Transmembrane</keyword>
<dbReference type="RefSeq" id="WP_175530592.1">
    <property type="nucleotide sequence ID" value="NZ_CP176856.1"/>
</dbReference>
<dbReference type="STRING" id="1884381.SAMN05518846_11996"/>
<keyword evidence="1" id="KW-0472">Membrane</keyword>
<organism evidence="2 3">
    <name type="scientific">Brevibacillus centrosporus</name>
    <dbReference type="NCBI Taxonomy" id="54910"/>
    <lineage>
        <taxon>Bacteria</taxon>
        <taxon>Bacillati</taxon>
        <taxon>Bacillota</taxon>
        <taxon>Bacilli</taxon>
        <taxon>Bacillales</taxon>
        <taxon>Paenibacillaceae</taxon>
        <taxon>Brevibacillus</taxon>
    </lineage>
</organism>
<evidence type="ECO:0008006" key="4">
    <source>
        <dbReference type="Google" id="ProtNLM"/>
    </source>
</evidence>
<keyword evidence="3" id="KW-1185">Reference proteome</keyword>
<dbReference type="AlphaFoldDB" id="A0A1I4C9E5"/>
<sequence length="50" mass="5605">MTTGFLVVVVIIFVLIIGSTLWVTNKAYSRKSERIDPLPGKEGIQKELDQ</sequence>
<proteinExistence type="predicted"/>
<evidence type="ECO:0000313" key="2">
    <source>
        <dbReference type="EMBL" id="SFK76796.1"/>
    </source>
</evidence>
<evidence type="ECO:0000256" key="1">
    <source>
        <dbReference type="SAM" id="Phobius"/>
    </source>
</evidence>
<feature type="transmembrane region" description="Helical" evidence="1">
    <location>
        <begin position="6"/>
        <end position="24"/>
    </location>
</feature>
<dbReference type="EMBL" id="FORT01000019">
    <property type="protein sequence ID" value="SFK76796.1"/>
    <property type="molecule type" value="Genomic_DNA"/>
</dbReference>
<protein>
    <recommendedName>
        <fullName evidence="4">Tumour necrosis factor receptor superfamily member 19</fullName>
    </recommendedName>
</protein>